<dbReference type="AlphaFoldDB" id="I0FDZ4"/>
<gene>
    <name evidence="10" type="ordered locus">Q7M_1557</name>
</gene>
<evidence type="ECO:0000313" key="11">
    <source>
        <dbReference type="Proteomes" id="UP000005212"/>
    </source>
</evidence>
<dbReference type="Pfam" id="PF00921">
    <property type="entry name" value="Lipoprotein_2"/>
    <property type="match status" value="1"/>
</dbReference>
<name>I0FDZ4_BORCA</name>
<dbReference type="SUPFAM" id="SSF74748">
    <property type="entry name" value="Variable surface antigen VlsE"/>
    <property type="match status" value="1"/>
</dbReference>
<evidence type="ECO:0000256" key="9">
    <source>
        <dbReference type="SAM" id="MobiDB-lite"/>
    </source>
</evidence>
<keyword evidence="3" id="KW-0732">Signal</keyword>
<comment type="subcellular location">
    <subcellularLocation>
        <location evidence="2 8">Cell outer membrane</location>
        <topology evidence="2 8">Lipid-anchor</topology>
    </subcellularLocation>
</comment>
<proteinExistence type="predicted"/>
<dbReference type="KEGG" id="bcw:Q7M_1557"/>
<organism evidence="10 11">
    <name type="scientific">Borrelia crocidurae (strain Achema)</name>
    <dbReference type="NCBI Taxonomy" id="1155096"/>
    <lineage>
        <taxon>Bacteria</taxon>
        <taxon>Pseudomonadati</taxon>
        <taxon>Spirochaetota</taxon>
        <taxon>Spirochaetia</taxon>
        <taxon>Spirochaetales</taxon>
        <taxon>Borreliaceae</taxon>
        <taxon>Borrelia</taxon>
    </lineage>
</organism>
<dbReference type="PATRIC" id="fig|1155096.3.peg.941"/>
<reference evidence="11" key="2">
    <citation type="submission" date="2012-03" db="EMBL/GenBank/DDBJ databases">
        <title>Complete genome sequence of Borrelia crocidurae.</title>
        <authorList>
            <person name="Elbir H."/>
            <person name="Gimenez G."/>
            <person name="Robert C."/>
            <person name="Raoult D."/>
            <person name="Drancourt M."/>
        </authorList>
    </citation>
    <scope>NUCLEOTIDE SEQUENCE [LARGE SCALE GENOMIC DNA]</scope>
    <source>
        <strain evidence="11">Achema</strain>
        <plasmid evidence="11">unnamed7</plasmid>
    </source>
</reference>
<keyword evidence="10" id="KW-0614">Plasmid</keyword>
<dbReference type="GO" id="GO:0009279">
    <property type="term" value="C:cell outer membrane"/>
    <property type="evidence" value="ECO:0007669"/>
    <property type="project" value="UniProtKB-SubCell"/>
</dbReference>
<evidence type="ECO:0000256" key="5">
    <source>
        <dbReference type="ARBA" id="ARBA00023139"/>
    </source>
</evidence>
<keyword evidence="4 8" id="KW-0472">Membrane</keyword>
<evidence type="ECO:0000256" key="1">
    <source>
        <dbReference type="ARBA" id="ARBA00003932"/>
    </source>
</evidence>
<evidence type="ECO:0000256" key="7">
    <source>
        <dbReference type="ARBA" id="ARBA00023288"/>
    </source>
</evidence>
<reference evidence="10 11" key="1">
    <citation type="journal article" date="2012" name="J. Bacteriol.">
        <title>Complete Genome Sequence of Borrelia crocidurae.</title>
        <authorList>
            <person name="Elbir H."/>
            <person name="Gimenez G."/>
            <person name="Robert C."/>
            <person name="Bergstrom S."/>
            <person name="Cutler S."/>
            <person name="Raoult D."/>
            <person name="Drancourt M."/>
        </authorList>
    </citation>
    <scope>NUCLEOTIDE SEQUENCE [LARGE SCALE GENOMIC DNA]</scope>
    <source>
        <strain evidence="10 11">Achema</strain>
        <plasmid evidence="11">unnamed7</plasmid>
    </source>
</reference>
<evidence type="ECO:0000256" key="2">
    <source>
        <dbReference type="ARBA" id="ARBA00004459"/>
    </source>
</evidence>
<sequence length="54" mass="5306">MLRKDEGDATATKTAEAEKKSIGKLLGTKDADGTEAQAAAASATIGAVSGADVL</sequence>
<evidence type="ECO:0000313" key="10">
    <source>
        <dbReference type="EMBL" id="AFI31700.1"/>
    </source>
</evidence>
<keyword evidence="5 8" id="KW-0564">Palmitate</keyword>
<feature type="region of interest" description="Disordered" evidence="9">
    <location>
        <begin position="1"/>
        <end position="20"/>
    </location>
</feature>
<protein>
    <recommendedName>
        <fullName evidence="8">Variable large protein</fullName>
    </recommendedName>
</protein>
<dbReference type="InterPro" id="IPR000680">
    <property type="entry name" value="Borrelia_lipo"/>
</dbReference>
<evidence type="ECO:0000256" key="4">
    <source>
        <dbReference type="ARBA" id="ARBA00023136"/>
    </source>
</evidence>
<geneLocation type="plasmid" evidence="11">
    <name>unnamed7</name>
</geneLocation>
<keyword evidence="6 8" id="KW-0998">Cell outer membrane</keyword>
<evidence type="ECO:0000256" key="6">
    <source>
        <dbReference type="ARBA" id="ARBA00023237"/>
    </source>
</evidence>
<dbReference type="HOGENOM" id="CLU_195809_0_0_12"/>
<comment type="function">
    <text evidence="1 8">The Vlp and Vsp proteins are antigenically distinct proteins, only one vlp or vsp gene is transcriptionally active at any one time. Switching between these genes is a mechanism of host immune response evasion.</text>
</comment>
<dbReference type="Proteomes" id="UP000005212">
    <property type="component" value="Plasmid unnamed7"/>
</dbReference>
<evidence type="ECO:0000256" key="8">
    <source>
        <dbReference type="RuleBase" id="RU363105"/>
    </source>
</evidence>
<accession>I0FDZ4</accession>
<dbReference type="EMBL" id="CP003433">
    <property type="protein sequence ID" value="AFI31700.1"/>
    <property type="molecule type" value="Genomic_DNA"/>
</dbReference>
<keyword evidence="7 8" id="KW-0449">Lipoprotein</keyword>
<evidence type="ECO:0000256" key="3">
    <source>
        <dbReference type="ARBA" id="ARBA00022729"/>
    </source>
</evidence>